<dbReference type="PROSITE" id="PS51352">
    <property type="entry name" value="THIOREDOXIN_2"/>
    <property type="match status" value="1"/>
</dbReference>
<keyword evidence="3" id="KW-1015">Disulfide bond</keyword>
<dbReference type="Pfam" id="PF08534">
    <property type="entry name" value="Redoxin"/>
    <property type="match status" value="1"/>
</dbReference>
<feature type="transmembrane region" description="Helical" evidence="5">
    <location>
        <begin position="12"/>
        <end position="36"/>
    </location>
</feature>
<keyword evidence="7" id="KW-0413">Isomerase</keyword>
<evidence type="ECO:0000256" key="4">
    <source>
        <dbReference type="ARBA" id="ARBA00023284"/>
    </source>
</evidence>
<dbReference type="RefSeq" id="WP_089795582.1">
    <property type="nucleotide sequence ID" value="NZ_FPBP01000006.1"/>
</dbReference>
<dbReference type="GO" id="GO:0017004">
    <property type="term" value="P:cytochrome complex assembly"/>
    <property type="evidence" value="ECO:0007669"/>
    <property type="project" value="UniProtKB-KW"/>
</dbReference>
<keyword evidence="4" id="KW-0676">Redox-active center</keyword>
<evidence type="ECO:0000259" key="6">
    <source>
        <dbReference type="PROSITE" id="PS51352"/>
    </source>
</evidence>
<proteinExistence type="predicted"/>
<dbReference type="AlphaFoldDB" id="A0A1I7IC15"/>
<evidence type="ECO:0000256" key="1">
    <source>
        <dbReference type="ARBA" id="ARBA00004196"/>
    </source>
</evidence>
<evidence type="ECO:0000256" key="3">
    <source>
        <dbReference type="ARBA" id="ARBA00023157"/>
    </source>
</evidence>
<accession>A0A1I7IC15</accession>
<reference evidence="8" key="1">
    <citation type="submission" date="2016-10" db="EMBL/GenBank/DDBJ databases">
        <authorList>
            <person name="Varghese N."/>
            <person name="Submissions S."/>
        </authorList>
    </citation>
    <scope>NUCLEOTIDE SEQUENCE [LARGE SCALE GENOMIC DNA]</scope>
    <source>
        <strain evidence="8">CGMCC 1.6981</strain>
    </source>
</reference>
<dbReference type="GO" id="GO:0015036">
    <property type="term" value="F:disulfide oxidoreductase activity"/>
    <property type="evidence" value="ECO:0007669"/>
    <property type="project" value="UniProtKB-ARBA"/>
</dbReference>
<dbReference type="EMBL" id="FPBP01000006">
    <property type="protein sequence ID" value="SFU70479.1"/>
    <property type="molecule type" value="Genomic_DNA"/>
</dbReference>
<dbReference type="Gene3D" id="3.40.30.10">
    <property type="entry name" value="Glutaredoxin"/>
    <property type="match status" value="1"/>
</dbReference>
<dbReference type="SUPFAM" id="SSF52833">
    <property type="entry name" value="Thioredoxin-like"/>
    <property type="match status" value="1"/>
</dbReference>
<dbReference type="InterPro" id="IPR013740">
    <property type="entry name" value="Redoxin"/>
</dbReference>
<comment type="subcellular location">
    <subcellularLocation>
        <location evidence="1">Cell envelope</location>
    </subcellularLocation>
</comment>
<evidence type="ECO:0000313" key="7">
    <source>
        <dbReference type="EMBL" id="SFU70479.1"/>
    </source>
</evidence>
<protein>
    <submittedName>
        <fullName evidence="7">Thiol-disulfide isomerase or thioredoxin</fullName>
    </submittedName>
</protein>
<evidence type="ECO:0000256" key="2">
    <source>
        <dbReference type="ARBA" id="ARBA00022748"/>
    </source>
</evidence>
<dbReference type="GO" id="GO:0030313">
    <property type="term" value="C:cell envelope"/>
    <property type="evidence" value="ECO:0007669"/>
    <property type="project" value="UniProtKB-SubCell"/>
</dbReference>
<dbReference type="PROSITE" id="PS00194">
    <property type="entry name" value="THIOREDOXIN_1"/>
    <property type="match status" value="1"/>
</dbReference>
<dbReference type="Pfam" id="PF01790">
    <property type="entry name" value="LGT"/>
    <property type="match status" value="1"/>
</dbReference>
<dbReference type="CDD" id="cd02966">
    <property type="entry name" value="TlpA_like_family"/>
    <property type="match status" value="1"/>
</dbReference>
<evidence type="ECO:0000256" key="5">
    <source>
        <dbReference type="SAM" id="Phobius"/>
    </source>
</evidence>
<keyword evidence="5" id="KW-0472">Membrane</keyword>
<dbReference type="PANTHER" id="PTHR42852:SF6">
    <property type="entry name" value="THIOL:DISULFIDE INTERCHANGE PROTEIN DSBE"/>
    <property type="match status" value="1"/>
</dbReference>
<keyword evidence="5" id="KW-0812">Transmembrane</keyword>
<name>A0A1I7IC15_9GAMM</name>
<dbReference type="GO" id="GO:0016853">
    <property type="term" value="F:isomerase activity"/>
    <property type="evidence" value="ECO:0007669"/>
    <property type="project" value="UniProtKB-KW"/>
</dbReference>
<dbReference type="InterPro" id="IPR050553">
    <property type="entry name" value="Thioredoxin_ResA/DsbE_sf"/>
</dbReference>
<gene>
    <name evidence="7" type="ORF">SAMN04487955_106191</name>
</gene>
<feature type="transmembrane region" description="Helical" evidence="5">
    <location>
        <begin position="115"/>
        <end position="133"/>
    </location>
</feature>
<organism evidence="7 8">
    <name type="scientific">Halomonas korlensis</name>
    <dbReference type="NCBI Taxonomy" id="463301"/>
    <lineage>
        <taxon>Bacteria</taxon>
        <taxon>Pseudomonadati</taxon>
        <taxon>Pseudomonadota</taxon>
        <taxon>Gammaproteobacteria</taxon>
        <taxon>Oceanospirillales</taxon>
        <taxon>Halomonadaceae</taxon>
        <taxon>Halomonas</taxon>
    </lineage>
</organism>
<feature type="transmembrane region" description="Helical" evidence="5">
    <location>
        <begin position="48"/>
        <end position="67"/>
    </location>
</feature>
<dbReference type="GO" id="GO:0042158">
    <property type="term" value="P:lipoprotein biosynthetic process"/>
    <property type="evidence" value="ECO:0007669"/>
    <property type="project" value="InterPro"/>
</dbReference>
<dbReference type="Proteomes" id="UP000198693">
    <property type="component" value="Unassembled WGS sequence"/>
</dbReference>
<keyword evidence="5" id="KW-1133">Transmembrane helix</keyword>
<dbReference type="OrthoDB" id="9799347at2"/>
<evidence type="ECO:0000313" key="8">
    <source>
        <dbReference type="Proteomes" id="UP000198693"/>
    </source>
</evidence>
<feature type="domain" description="Thioredoxin" evidence="6">
    <location>
        <begin position="134"/>
        <end position="273"/>
    </location>
</feature>
<sequence length="273" mass="29857">MSTLNQSLAIGPVGISLSQLLIMFALAIALIVGAFVGRRYKTAVSDTLFNVLLVSVAGARLVFVVRYHEAYDGLLAMVDIRDGGFDVIGGLLFGLAWVAWALWRSPKQRKPLSYALGAGIMTWGLTAGSLVLLDEQSRPIPETPLWTMDGEPISLSGLSQTEAKPLVVNLWATWCPPCRREMPVFEAVQQDEKDITFVFVNQGEDSARIERYLQAESLSLANVLLDPELAVGEQTGAMAMPTTLFYDAEGQLVDTHFGELSRATLERGLEPLR</sequence>
<dbReference type="InterPro" id="IPR017937">
    <property type="entry name" value="Thioredoxin_CS"/>
</dbReference>
<dbReference type="InterPro" id="IPR036249">
    <property type="entry name" value="Thioredoxin-like_sf"/>
</dbReference>
<keyword evidence="8" id="KW-1185">Reference proteome</keyword>
<dbReference type="InterPro" id="IPR001640">
    <property type="entry name" value="Lgt"/>
</dbReference>
<dbReference type="STRING" id="463301.SAMN04487955_106191"/>
<keyword evidence="2" id="KW-0201">Cytochrome c-type biogenesis</keyword>
<dbReference type="GO" id="GO:0005886">
    <property type="term" value="C:plasma membrane"/>
    <property type="evidence" value="ECO:0007669"/>
    <property type="project" value="InterPro"/>
</dbReference>
<feature type="transmembrane region" description="Helical" evidence="5">
    <location>
        <begin position="87"/>
        <end position="103"/>
    </location>
</feature>
<dbReference type="GO" id="GO:0008961">
    <property type="term" value="F:phosphatidylglycerol-prolipoprotein diacylglyceryl transferase activity"/>
    <property type="evidence" value="ECO:0007669"/>
    <property type="project" value="InterPro"/>
</dbReference>
<dbReference type="InterPro" id="IPR013766">
    <property type="entry name" value="Thioredoxin_domain"/>
</dbReference>
<dbReference type="PANTHER" id="PTHR42852">
    <property type="entry name" value="THIOL:DISULFIDE INTERCHANGE PROTEIN DSBE"/>
    <property type="match status" value="1"/>
</dbReference>